<dbReference type="InterPro" id="IPR002938">
    <property type="entry name" value="FAD-bd"/>
</dbReference>
<sequence length="396" mass="45049">MTMKIIIVGGGVIGASLAFAIYKLSNKNIDIVLIEKNLPIYNKLNNNFKTIALSYDTAKFYKTIGLWYKKLDKYVTSIVKINISEGNIGINFNISAINYMIPAFGYVINLQDAQKLIFEEIKTTNIKLLCPNTVVDLIQHVDYISVSLNDGQIINGQLLIAADGTCSTISKLSKISYYSKIYKQNAVTADLITSILPNGIAFEKFTTSGLVTILPKINDRSALIWCYFQDKYYNIYNWDKTLFVTELQKIFGMRLGKLNLIGKPCYYPINLSYANNIIAHRIVLIGNAAQTIHPIAAQGFNLGMRDVSALSYLLIQADNNHIDIGNYSLLMNYQQIRTNDRNHIINFTDNLINIFTKKDLFTLLFRYVGFLTLDTFPVIRDIVFEKIYNNLKKYYV</sequence>
<evidence type="ECO:0000256" key="2">
    <source>
        <dbReference type="ARBA" id="ARBA00004749"/>
    </source>
</evidence>
<accession>A0AAT9G415</accession>
<dbReference type="GO" id="GO:0071949">
    <property type="term" value="F:FAD binding"/>
    <property type="evidence" value="ECO:0007669"/>
    <property type="project" value="InterPro"/>
</dbReference>
<keyword evidence="6" id="KW-0560">Oxidoreductase</keyword>
<dbReference type="InterPro" id="IPR010971">
    <property type="entry name" value="UbiH/COQ6"/>
</dbReference>
<evidence type="ECO:0000256" key="4">
    <source>
        <dbReference type="ARBA" id="ARBA00022630"/>
    </source>
</evidence>
<reference evidence="9" key="1">
    <citation type="journal article" date="2023" name="Front. Microbiol.">
        <title>Genome analysis of Candidatus Aschnera chinzeii, the bacterial endosymbiont of the blood-sucking bat fly Penicillidia jenynsii (Insecta: Diptera: Nycteribiidae).</title>
        <authorList>
            <person name="Koga R."/>
            <person name="Moriyama M."/>
            <person name="Nozaki T."/>
            <person name="Fukatsu T."/>
        </authorList>
    </citation>
    <scope>NUCLEOTIDE SEQUENCE</scope>
    <source>
        <strain evidence="9">Kw-01</strain>
    </source>
</reference>
<comment type="cofactor">
    <cofactor evidence="1">
        <name>FAD</name>
        <dbReference type="ChEBI" id="CHEBI:57692"/>
    </cofactor>
</comment>
<dbReference type="GO" id="GO:0006744">
    <property type="term" value="P:ubiquinone biosynthetic process"/>
    <property type="evidence" value="ECO:0007669"/>
    <property type="project" value="InterPro"/>
</dbReference>
<evidence type="ECO:0000256" key="6">
    <source>
        <dbReference type="ARBA" id="ARBA00023002"/>
    </source>
</evidence>
<gene>
    <name evidence="9" type="primary">ubiH</name>
    <name evidence="9" type="ORF">ACHINZ_1340</name>
</gene>
<keyword evidence="5" id="KW-0274">FAD</keyword>
<dbReference type="Gene3D" id="3.50.50.60">
    <property type="entry name" value="FAD/NAD(P)-binding domain"/>
    <property type="match status" value="2"/>
</dbReference>
<dbReference type="PANTHER" id="PTHR43876">
    <property type="entry name" value="UBIQUINONE BIOSYNTHESIS MONOOXYGENASE COQ6, MITOCHONDRIAL"/>
    <property type="match status" value="1"/>
</dbReference>
<name>A0AAT9G415_9ENTR</name>
<dbReference type="InterPro" id="IPR051205">
    <property type="entry name" value="UbiH/COQ6_monooxygenase"/>
</dbReference>
<protein>
    <submittedName>
        <fullName evidence="9">2-octaprenyl-6-methoxyphenyl hydroxylase</fullName>
    </submittedName>
</protein>
<evidence type="ECO:0000256" key="7">
    <source>
        <dbReference type="ARBA" id="ARBA00023033"/>
    </source>
</evidence>
<evidence type="ECO:0000256" key="5">
    <source>
        <dbReference type="ARBA" id="ARBA00022827"/>
    </source>
</evidence>
<dbReference type="PRINTS" id="PR00420">
    <property type="entry name" value="RNGMNOXGNASE"/>
</dbReference>
<evidence type="ECO:0000313" key="9">
    <source>
        <dbReference type="EMBL" id="BET44464.1"/>
    </source>
</evidence>
<dbReference type="EMBL" id="AP028961">
    <property type="protein sequence ID" value="BET44464.1"/>
    <property type="molecule type" value="Genomic_DNA"/>
</dbReference>
<dbReference type="NCBIfam" id="TIGR01988">
    <property type="entry name" value="Ubi-OHases"/>
    <property type="match status" value="1"/>
</dbReference>
<dbReference type="AlphaFoldDB" id="A0AAT9G415"/>
<evidence type="ECO:0000256" key="1">
    <source>
        <dbReference type="ARBA" id="ARBA00001974"/>
    </source>
</evidence>
<proteinExistence type="inferred from homology"/>
<dbReference type="SUPFAM" id="SSF51905">
    <property type="entry name" value="FAD/NAD(P)-binding domain"/>
    <property type="match status" value="1"/>
</dbReference>
<evidence type="ECO:0000259" key="8">
    <source>
        <dbReference type="Pfam" id="PF01494"/>
    </source>
</evidence>
<reference evidence="9" key="2">
    <citation type="submission" date="2023-10" db="EMBL/GenBank/DDBJ databases">
        <authorList>
            <person name="Koga R."/>
            <person name="Fukatsu T."/>
        </authorList>
    </citation>
    <scope>NUCLEOTIDE SEQUENCE</scope>
    <source>
        <strain evidence="9">Kw-01</strain>
    </source>
</reference>
<comment type="similarity">
    <text evidence="3">Belongs to the UbiH/COQ6 family.</text>
</comment>
<organism evidence="9">
    <name type="scientific">Candidatus Aschnera chinzeii</name>
    <dbReference type="NCBI Taxonomy" id="1485666"/>
    <lineage>
        <taxon>Bacteria</taxon>
        <taxon>Pseudomonadati</taxon>
        <taxon>Pseudomonadota</taxon>
        <taxon>Gammaproteobacteria</taxon>
        <taxon>Enterobacterales</taxon>
        <taxon>Enterobacteriaceae</taxon>
        <taxon>Candidatus Aschnera</taxon>
    </lineage>
</organism>
<keyword evidence="4" id="KW-0285">Flavoprotein</keyword>
<dbReference type="InterPro" id="IPR036188">
    <property type="entry name" value="FAD/NAD-bd_sf"/>
</dbReference>
<evidence type="ECO:0000256" key="3">
    <source>
        <dbReference type="ARBA" id="ARBA00005349"/>
    </source>
</evidence>
<dbReference type="Pfam" id="PF01494">
    <property type="entry name" value="FAD_binding_3"/>
    <property type="match status" value="1"/>
</dbReference>
<comment type="pathway">
    <text evidence="2">Cofactor biosynthesis; ubiquinone biosynthesis.</text>
</comment>
<dbReference type="PANTHER" id="PTHR43876:SF8">
    <property type="entry name" value="2-OCTAPRENYL-6-METHOXYPHENOL HYDROXYLASE"/>
    <property type="match status" value="1"/>
</dbReference>
<feature type="domain" description="FAD-binding" evidence="8">
    <location>
        <begin position="3"/>
        <end position="339"/>
    </location>
</feature>
<dbReference type="GO" id="GO:0008681">
    <property type="term" value="F:2-octaprenyl-6-methoxyphenol hydroxylase activity"/>
    <property type="evidence" value="ECO:0007669"/>
    <property type="project" value="TreeGrafter"/>
</dbReference>
<keyword evidence="7" id="KW-0503">Monooxygenase</keyword>